<dbReference type="EMBL" id="OU912926">
    <property type="protein sequence ID" value="CAG9932316.1"/>
    <property type="molecule type" value="Genomic_DNA"/>
</dbReference>
<keyword evidence="4" id="KW-1185">Reference proteome</keyword>
<dbReference type="Gene3D" id="3.10.450.30">
    <property type="entry name" value="Microbial ribonucleases"/>
    <property type="match status" value="1"/>
</dbReference>
<proteinExistence type="predicted"/>
<sequence>MRMASARLILHLFFLFAMLLALASVQTYADVFGSYNDREMRVVAVSALPLEGRETLHLIKQGSPFLYARDGVIFSNFEKRLPKRQRGYYREFTVKTPGIRNRGARRIVCGQPVECYYSADHYQTFRRIVE</sequence>
<reference evidence="3 4" key="1">
    <citation type="submission" date="2021-10" db="EMBL/GenBank/DDBJ databases">
        <authorList>
            <person name="Koch H."/>
        </authorList>
    </citation>
    <scope>NUCLEOTIDE SEQUENCE [LARGE SCALE GENOMIC DNA]</scope>
    <source>
        <strain evidence="3">6680</strain>
    </source>
</reference>
<dbReference type="SUPFAM" id="SSF53933">
    <property type="entry name" value="Microbial ribonucleases"/>
    <property type="match status" value="1"/>
</dbReference>
<evidence type="ECO:0000313" key="4">
    <source>
        <dbReference type="Proteomes" id="UP000839052"/>
    </source>
</evidence>
<dbReference type="InterPro" id="IPR000026">
    <property type="entry name" value="N1-like"/>
</dbReference>
<keyword evidence="2" id="KW-0378">Hydrolase</keyword>
<evidence type="ECO:0000256" key="2">
    <source>
        <dbReference type="ARBA" id="ARBA00022801"/>
    </source>
</evidence>
<gene>
    <name evidence="3" type="ORF">NTG6680_1063</name>
</gene>
<accession>A0ABN8AKX8</accession>
<evidence type="ECO:0000256" key="1">
    <source>
        <dbReference type="ARBA" id="ARBA00022722"/>
    </source>
</evidence>
<keyword evidence="1" id="KW-0540">Nuclease</keyword>
<name>A0ABN8AKX8_9PROT</name>
<evidence type="ECO:0000313" key="3">
    <source>
        <dbReference type="EMBL" id="CAG9932316.1"/>
    </source>
</evidence>
<dbReference type="InterPro" id="IPR016191">
    <property type="entry name" value="Ribonuclease/ribotoxin"/>
</dbReference>
<organism evidence="3 4">
    <name type="scientific">Candidatus Nitrotoga arctica</name>
    <dbReference type="NCBI Taxonomy" id="453162"/>
    <lineage>
        <taxon>Bacteria</taxon>
        <taxon>Pseudomonadati</taxon>
        <taxon>Pseudomonadota</taxon>
        <taxon>Betaproteobacteria</taxon>
        <taxon>Nitrosomonadales</taxon>
        <taxon>Gallionellaceae</taxon>
        <taxon>Candidatus Nitrotoga</taxon>
    </lineage>
</organism>
<protein>
    <submittedName>
        <fullName evidence="3">Ribonuclease T1</fullName>
    </submittedName>
</protein>
<dbReference type="Proteomes" id="UP000839052">
    <property type="component" value="Chromosome"/>
</dbReference>
<dbReference type="Pfam" id="PF00545">
    <property type="entry name" value="Ribonuclease"/>
    <property type="match status" value="1"/>
</dbReference>